<name>A0AAD6U3P8_9AGAR</name>
<dbReference type="EMBL" id="JARJCN010000040">
    <property type="protein sequence ID" value="KAJ7083636.1"/>
    <property type="molecule type" value="Genomic_DNA"/>
</dbReference>
<comment type="caution">
    <text evidence="1">The sequence shown here is derived from an EMBL/GenBank/DDBJ whole genome shotgun (WGS) entry which is preliminary data.</text>
</comment>
<dbReference type="Proteomes" id="UP001222325">
    <property type="component" value="Unassembled WGS sequence"/>
</dbReference>
<sequence>MTDPYEKGRAPLRTGIDDLPPSTRLDDLVLGAVGARIPPSATLNHALRYLATWGGTDSQYALKLLAPFLLYRARVQFRAGKRAGAGLGAARQTHDALLQVAGQLSVARRLMGFWGILSFLRSLSLLERAPPLSRATLNLQRLQGLAMLAFYPLEYAAFFSAPFAGPLLRLSAPAALRAQLWSVRAWGVYVALKVAELGHEWGGLVAKEREMERVLAAKGEGEGGGGQEGEGEGEGKAVRRRKYAIAYQLAANVSRLPVIVHWSVVGGIYQNEIWSAVLSLISALVSFSGGWEASRIPAPMR</sequence>
<evidence type="ECO:0000313" key="1">
    <source>
        <dbReference type="EMBL" id="KAJ7083636.1"/>
    </source>
</evidence>
<proteinExistence type="predicted"/>
<accession>A0AAD6U3P8</accession>
<keyword evidence="2" id="KW-1185">Reference proteome</keyword>
<reference evidence="1" key="1">
    <citation type="submission" date="2023-03" db="EMBL/GenBank/DDBJ databases">
        <title>Massive genome expansion in bonnet fungi (Mycena s.s.) driven by repeated elements and novel gene families across ecological guilds.</title>
        <authorList>
            <consortium name="Lawrence Berkeley National Laboratory"/>
            <person name="Harder C.B."/>
            <person name="Miyauchi S."/>
            <person name="Viragh M."/>
            <person name="Kuo A."/>
            <person name="Thoen E."/>
            <person name="Andreopoulos B."/>
            <person name="Lu D."/>
            <person name="Skrede I."/>
            <person name="Drula E."/>
            <person name="Henrissat B."/>
            <person name="Morin E."/>
            <person name="Kohler A."/>
            <person name="Barry K."/>
            <person name="LaButti K."/>
            <person name="Morin E."/>
            <person name="Salamov A."/>
            <person name="Lipzen A."/>
            <person name="Mereny Z."/>
            <person name="Hegedus B."/>
            <person name="Baldrian P."/>
            <person name="Stursova M."/>
            <person name="Weitz H."/>
            <person name="Taylor A."/>
            <person name="Grigoriev I.V."/>
            <person name="Nagy L.G."/>
            <person name="Martin F."/>
            <person name="Kauserud H."/>
        </authorList>
    </citation>
    <scope>NUCLEOTIDE SEQUENCE</scope>
    <source>
        <strain evidence="1">CBHHK173m</strain>
    </source>
</reference>
<organism evidence="1 2">
    <name type="scientific">Mycena belliarum</name>
    <dbReference type="NCBI Taxonomy" id="1033014"/>
    <lineage>
        <taxon>Eukaryota</taxon>
        <taxon>Fungi</taxon>
        <taxon>Dikarya</taxon>
        <taxon>Basidiomycota</taxon>
        <taxon>Agaricomycotina</taxon>
        <taxon>Agaricomycetes</taxon>
        <taxon>Agaricomycetidae</taxon>
        <taxon>Agaricales</taxon>
        <taxon>Marasmiineae</taxon>
        <taxon>Mycenaceae</taxon>
        <taxon>Mycena</taxon>
    </lineage>
</organism>
<protein>
    <recommendedName>
        <fullName evidence="3">Peroxisomal biogenesis factor 11</fullName>
    </recommendedName>
</protein>
<evidence type="ECO:0008006" key="3">
    <source>
        <dbReference type="Google" id="ProtNLM"/>
    </source>
</evidence>
<gene>
    <name evidence="1" type="ORF">B0H15DRAFT_911624</name>
</gene>
<evidence type="ECO:0000313" key="2">
    <source>
        <dbReference type="Proteomes" id="UP001222325"/>
    </source>
</evidence>
<dbReference type="AlphaFoldDB" id="A0AAD6U3P8"/>